<gene>
    <name evidence="1" type="ORF">RRF57_010680</name>
</gene>
<organism evidence="1 2">
    <name type="scientific">Xylaria bambusicola</name>
    <dbReference type="NCBI Taxonomy" id="326684"/>
    <lineage>
        <taxon>Eukaryota</taxon>
        <taxon>Fungi</taxon>
        <taxon>Dikarya</taxon>
        <taxon>Ascomycota</taxon>
        <taxon>Pezizomycotina</taxon>
        <taxon>Sordariomycetes</taxon>
        <taxon>Xylariomycetidae</taxon>
        <taxon>Xylariales</taxon>
        <taxon>Xylariaceae</taxon>
        <taxon>Xylaria</taxon>
    </lineage>
</organism>
<comment type="caution">
    <text evidence="1">The sequence shown here is derived from an EMBL/GenBank/DDBJ whole genome shotgun (WGS) entry which is preliminary data.</text>
</comment>
<name>A0AAN7UWZ9_9PEZI</name>
<protein>
    <submittedName>
        <fullName evidence="1">Uncharacterized protein</fullName>
    </submittedName>
</protein>
<evidence type="ECO:0000313" key="2">
    <source>
        <dbReference type="Proteomes" id="UP001305414"/>
    </source>
</evidence>
<proteinExistence type="predicted"/>
<accession>A0AAN7UWZ9</accession>
<reference evidence="1 2" key="1">
    <citation type="submission" date="2023-10" db="EMBL/GenBank/DDBJ databases">
        <title>Draft genome sequence of Xylaria bambusicola isolate GMP-LS, the root and basal stem rot pathogen of sugarcane in Indonesia.</title>
        <authorList>
            <person name="Selvaraj P."/>
            <person name="Muralishankar V."/>
            <person name="Muruganantham S."/>
            <person name="Sp S."/>
            <person name="Haryani S."/>
            <person name="Lau K.J.X."/>
            <person name="Naqvi N.I."/>
        </authorList>
    </citation>
    <scope>NUCLEOTIDE SEQUENCE [LARGE SCALE GENOMIC DNA]</scope>
    <source>
        <strain evidence="1">GMP-LS</strain>
    </source>
</reference>
<evidence type="ECO:0000313" key="1">
    <source>
        <dbReference type="EMBL" id="KAK5634968.1"/>
    </source>
</evidence>
<keyword evidence="2" id="KW-1185">Reference proteome</keyword>
<sequence>MKLQFFEMSPPIPPEEILIGLLAPKTLRICCARPQTHFAPAPFRHSSVSVDMGSFCRSKAMIASLQFFHTLPDDSPR</sequence>
<dbReference type="EMBL" id="JAWHQM010000046">
    <property type="protein sequence ID" value="KAK5634968.1"/>
    <property type="molecule type" value="Genomic_DNA"/>
</dbReference>
<dbReference type="AlphaFoldDB" id="A0AAN7UWZ9"/>
<dbReference type="Proteomes" id="UP001305414">
    <property type="component" value="Unassembled WGS sequence"/>
</dbReference>